<evidence type="ECO:0000313" key="3">
    <source>
        <dbReference type="EMBL" id="ANQ05911.1"/>
    </source>
</evidence>
<sequence length="256" mass="30073">MASHKSVTNTSHSSNITDKVKESTCSTGPHVNSSRPNYRRAKMNTVMLVMNVVALIFAFWQPPFSYDMSPPSDACKRREKRAERILEAQRLTPMEETGLLFAEGDEDMYNYITLFSIYPTHNVDQGEAPQETEQTEQQNNTNNTDFNELYTRVSNNWNQTVQNMVNQYVAYTDGYFMDVTWRDEMWNRGWYVYLESIHADLNRFLNDETLSLEARECVSQDLLYWANDDFGWFLNLVKEEWDIELMKRSELLITEV</sequence>
<protein>
    <submittedName>
        <fullName evidence="3">Uncharacterized protein</fullName>
    </submittedName>
</protein>
<evidence type="ECO:0000313" key="4">
    <source>
        <dbReference type="Proteomes" id="UP000092716"/>
    </source>
</evidence>
<proteinExistence type="predicted"/>
<dbReference type="RefSeq" id="XP_019912606.1">
    <property type="nucleotide sequence ID" value="XM_020057202.1"/>
</dbReference>
<dbReference type="KEGG" id="pcot:PCOAH_00003870"/>
<feature type="region of interest" description="Disordered" evidence="1">
    <location>
        <begin position="1"/>
        <end position="36"/>
    </location>
</feature>
<evidence type="ECO:0000256" key="2">
    <source>
        <dbReference type="SAM" id="Phobius"/>
    </source>
</evidence>
<organism evidence="3 4">
    <name type="scientific">Plasmodium coatneyi</name>
    <dbReference type="NCBI Taxonomy" id="208452"/>
    <lineage>
        <taxon>Eukaryota</taxon>
        <taxon>Sar</taxon>
        <taxon>Alveolata</taxon>
        <taxon>Apicomplexa</taxon>
        <taxon>Aconoidasida</taxon>
        <taxon>Haemosporida</taxon>
        <taxon>Plasmodiidae</taxon>
        <taxon>Plasmodium</taxon>
    </lineage>
</organism>
<feature type="region of interest" description="Disordered" evidence="1">
    <location>
        <begin position="123"/>
        <end position="143"/>
    </location>
</feature>
<dbReference type="Proteomes" id="UP000092716">
    <property type="component" value="Chromosome 2"/>
</dbReference>
<name>A0A1B1DSZ4_9APIC</name>
<dbReference type="AlphaFoldDB" id="A0A1B1DSZ4"/>
<dbReference type="Pfam" id="PF09688">
    <property type="entry name" value="Wx5_PLAF3D7"/>
    <property type="match status" value="1"/>
</dbReference>
<feature type="transmembrane region" description="Helical" evidence="2">
    <location>
        <begin position="43"/>
        <end position="60"/>
    </location>
</feature>
<dbReference type="OrthoDB" id="374683at2759"/>
<gene>
    <name evidence="3" type="ORF">PCOAH_00003870</name>
</gene>
<dbReference type="NCBIfam" id="TIGR01609">
    <property type="entry name" value="PF_unchar_267"/>
    <property type="match status" value="1"/>
</dbReference>
<reference evidence="4" key="1">
    <citation type="submission" date="2016-06" db="EMBL/GenBank/DDBJ databases">
        <title>First high quality genome sequence of Plasmodium coatneyi using continuous long reads from single molecule, real-time sequencing.</title>
        <authorList>
            <person name="Chien J.-T."/>
            <person name="Pakala S.B."/>
            <person name="Geraldo J.A."/>
            <person name="Lapp S.A."/>
            <person name="Barnwell J.W."/>
            <person name="Kissinger J.C."/>
            <person name="Galinski M.R."/>
            <person name="Humphrey J.C."/>
        </authorList>
    </citation>
    <scope>NUCLEOTIDE SEQUENCE [LARGE SCALE GENOMIC DNA]</scope>
    <source>
        <strain evidence="4">Hackeri</strain>
    </source>
</reference>
<accession>A0A1B1DSZ4</accession>
<feature type="compositionally biased region" description="Low complexity" evidence="1">
    <location>
        <begin position="131"/>
        <end position="143"/>
    </location>
</feature>
<dbReference type="VEuPathDB" id="PlasmoDB:PCOAH_00003870"/>
<evidence type="ECO:0000256" key="1">
    <source>
        <dbReference type="SAM" id="MobiDB-lite"/>
    </source>
</evidence>
<keyword evidence="2" id="KW-0472">Membrane</keyword>
<dbReference type="InterPro" id="IPR006496">
    <property type="entry name" value="CHP01606_Plasmodium_spp"/>
</dbReference>
<keyword evidence="2" id="KW-0812">Transmembrane</keyword>
<dbReference type="EMBL" id="CP016240">
    <property type="protein sequence ID" value="ANQ05911.1"/>
    <property type="molecule type" value="Genomic_DNA"/>
</dbReference>
<dbReference type="GeneID" id="30907107"/>
<keyword evidence="4" id="KW-1185">Reference proteome</keyword>
<keyword evidence="2" id="KW-1133">Transmembrane helix</keyword>